<protein>
    <submittedName>
        <fullName evidence="7">Transposase</fullName>
    </submittedName>
</protein>
<dbReference type="GO" id="GO:0003677">
    <property type="term" value="F:DNA binding"/>
    <property type="evidence" value="ECO:0007669"/>
    <property type="project" value="UniProtKB-KW"/>
</dbReference>
<reference evidence="7 8" key="1">
    <citation type="submission" date="2012-11" db="EMBL/GenBank/DDBJ databases">
        <title>Whole genome sequence of Acidocella aminolytica 101 = DSM 11237.</title>
        <authorList>
            <person name="Azuma Y."/>
            <person name="Higashiura N."/>
            <person name="Hirakawa H."/>
            <person name="Matsushita K."/>
        </authorList>
    </citation>
    <scope>NUCLEOTIDE SEQUENCE [LARGE SCALE GENOMIC DNA]</scope>
    <source>
        <strain evidence="8">101 / DSM 11237</strain>
    </source>
</reference>
<dbReference type="STRING" id="1120923.SAMN02746095_03629"/>
<gene>
    <name evidence="7" type="ORF">Aam_184_003</name>
</gene>
<keyword evidence="4" id="KW-0238">DNA-binding</keyword>
<name>A0A0D6PN56_9PROT</name>
<comment type="similarity">
    <text evidence="2">Belongs to the transposase mutator family.</text>
</comment>
<feature type="compositionally biased region" description="Basic and acidic residues" evidence="6">
    <location>
        <begin position="58"/>
        <end position="67"/>
    </location>
</feature>
<keyword evidence="5" id="KW-0233">DNA recombination</keyword>
<dbReference type="InterPro" id="IPR001207">
    <property type="entry name" value="Transposase_mutator"/>
</dbReference>
<keyword evidence="3" id="KW-0815">Transposition</keyword>
<feature type="region of interest" description="Disordered" evidence="6">
    <location>
        <begin position="43"/>
        <end position="69"/>
    </location>
</feature>
<comment type="function">
    <text evidence="1">Required for the transposition of the insertion element.</text>
</comment>
<evidence type="ECO:0000256" key="5">
    <source>
        <dbReference type="ARBA" id="ARBA00023172"/>
    </source>
</evidence>
<evidence type="ECO:0000256" key="3">
    <source>
        <dbReference type="ARBA" id="ARBA00022578"/>
    </source>
</evidence>
<dbReference type="EMBL" id="BANC01000181">
    <property type="protein sequence ID" value="GAN82224.1"/>
    <property type="molecule type" value="Genomic_DNA"/>
</dbReference>
<dbReference type="Pfam" id="PF00872">
    <property type="entry name" value="Transposase_mut"/>
    <property type="match status" value="1"/>
</dbReference>
<evidence type="ECO:0000256" key="4">
    <source>
        <dbReference type="ARBA" id="ARBA00023125"/>
    </source>
</evidence>
<evidence type="ECO:0000256" key="2">
    <source>
        <dbReference type="ARBA" id="ARBA00010961"/>
    </source>
</evidence>
<evidence type="ECO:0000313" key="7">
    <source>
        <dbReference type="EMBL" id="GAN82224.1"/>
    </source>
</evidence>
<dbReference type="GO" id="GO:0004803">
    <property type="term" value="F:transposase activity"/>
    <property type="evidence" value="ECO:0007669"/>
    <property type="project" value="InterPro"/>
</dbReference>
<dbReference type="GO" id="GO:0006313">
    <property type="term" value="P:DNA transposition"/>
    <property type="evidence" value="ECO:0007669"/>
    <property type="project" value="InterPro"/>
</dbReference>
<dbReference type="AlphaFoldDB" id="A0A0D6PN56"/>
<evidence type="ECO:0000256" key="1">
    <source>
        <dbReference type="ARBA" id="ARBA00002190"/>
    </source>
</evidence>
<evidence type="ECO:0000313" key="8">
    <source>
        <dbReference type="Proteomes" id="UP000032668"/>
    </source>
</evidence>
<comment type="caution">
    <text evidence="7">The sequence shown here is derived from an EMBL/GenBank/DDBJ whole genome shotgun (WGS) entry which is preliminary data.</text>
</comment>
<evidence type="ECO:0000256" key="6">
    <source>
        <dbReference type="SAM" id="MobiDB-lite"/>
    </source>
</evidence>
<proteinExistence type="inferred from homology"/>
<accession>A0A0D6PN56</accession>
<organism evidence="7 8">
    <name type="scientific">Acidocella aminolytica 101 = DSM 11237</name>
    <dbReference type="NCBI Taxonomy" id="1120923"/>
    <lineage>
        <taxon>Bacteria</taxon>
        <taxon>Pseudomonadati</taxon>
        <taxon>Pseudomonadota</taxon>
        <taxon>Alphaproteobacteria</taxon>
        <taxon>Acetobacterales</taxon>
        <taxon>Acidocellaceae</taxon>
        <taxon>Acidocella</taxon>
    </lineage>
</organism>
<dbReference type="Proteomes" id="UP000032668">
    <property type="component" value="Unassembled WGS sequence"/>
</dbReference>
<keyword evidence="8" id="KW-1185">Reference proteome</keyword>
<sequence>MTDDEIALSTLLEKSSDASCLREIIGFAAERLMALETETLCNAAPGERAPNRRNQRNGYRERDRETRAGTVELRIPPLASTGATHRRNLGQFRPNCAASATFRPFWSRGAWPRRR</sequence>